<feature type="compositionally biased region" description="Basic and acidic residues" evidence="1">
    <location>
        <begin position="143"/>
        <end position="161"/>
    </location>
</feature>
<evidence type="ECO:0000313" key="2">
    <source>
        <dbReference type="Proteomes" id="UP000001554"/>
    </source>
</evidence>
<evidence type="ECO:0000256" key="1">
    <source>
        <dbReference type="SAM" id="MobiDB-lite"/>
    </source>
</evidence>
<organism evidence="2 3">
    <name type="scientific">Branchiostoma floridae</name>
    <name type="common">Florida lancelet</name>
    <name type="synonym">Amphioxus</name>
    <dbReference type="NCBI Taxonomy" id="7739"/>
    <lineage>
        <taxon>Eukaryota</taxon>
        <taxon>Metazoa</taxon>
        <taxon>Chordata</taxon>
        <taxon>Cephalochordata</taxon>
        <taxon>Leptocardii</taxon>
        <taxon>Amphioxiformes</taxon>
        <taxon>Branchiostomatidae</taxon>
        <taxon>Branchiostoma</taxon>
    </lineage>
</organism>
<protein>
    <submittedName>
        <fullName evidence="3">Meiotic recombination protein REC114-like</fullName>
    </submittedName>
</protein>
<accession>A0A9J7MD03</accession>
<dbReference type="AlphaFoldDB" id="A0A9J7MD03"/>
<dbReference type="RefSeq" id="XP_035698565.1">
    <property type="nucleotide sequence ID" value="XM_035842672.1"/>
</dbReference>
<dbReference type="GeneID" id="118431437"/>
<dbReference type="InterPro" id="IPR029168">
    <property type="entry name" value="REC114L"/>
</dbReference>
<gene>
    <name evidence="3" type="primary">LOC118431437</name>
</gene>
<feature type="region of interest" description="Disordered" evidence="1">
    <location>
        <begin position="138"/>
        <end position="163"/>
    </location>
</feature>
<dbReference type="KEGG" id="bfo:118431437"/>
<dbReference type="Pfam" id="PF15165">
    <property type="entry name" value="REC114-like"/>
    <property type="match status" value="1"/>
</dbReference>
<dbReference type="PANTHER" id="PTHR34921">
    <property type="entry name" value="MEIOTIC RECOMBINATION PROTEIN REC114"/>
    <property type="match status" value="1"/>
</dbReference>
<reference evidence="3" key="2">
    <citation type="submission" date="2025-08" db="UniProtKB">
        <authorList>
            <consortium name="RefSeq"/>
        </authorList>
    </citation>
    <scope>IDENTIFICATION</scope>
    <source>
        <strain evidence="3">S238N-H82</strain>
        <tissue evidence="3">Testes</tissue>
    </source>
</reference>
<proteinExistence type="predicted"/>
<dbReference type="OMA" id="SISHECV"/>
<sequence>MTDEQQGCPRAWRLLRYGRFVASDGPTASGKDEKSKPQGTWKLFGCDDGVLSLSLTETNHLLLTKGAEVLEGFSLHNAQQWLKAVHKGDSLLFVSKLNNESRMFRVQVAPSGQQSGIACCAACVKELSKYFPVNTSVIPSTPEESRGKDDDKQTEDKKEDTETAIAKETLQISDGRVTVPDMAKILTGAVTCDLPLAYQQTNLFTDPGHMDAILHLCLTDSNFPAFVGQVETRMQEIIEGRD</sequence>
<dbReference type="Proteomes" id="UP000001554">
    <property type="component" value="Chromosome 15"/>
</dbReference>
<keyword evidence="2" id="KW-1185">Reference proteome</keyword>
<dbReference type="OrthoDB" id="6479200at2759"/>
<name>A0A9J7MD03_BRAFL</name>
<evidence type="ECO:0000313" key="3">
    <source>
        <dbReference type="RefSeq" id="XP_035698565.1"/>
    </source>
</evidence>
<dbReference type="PANTHER" id="PTHR34921:SF1">
    <property type="entry name" value="MEIOTIC RECOMBINATION PROTEIN REC114"/>
    <property type="match status" value="1"/>
</dbReference>
<reference evidence="2" key="1">
    <citation type="journal article" date="2020" name="Nat. Ecol. Evol.">
        <title>Deeply conserved synteny resolves early events in vertebrate evolution.</title>
        <authorList>
            <person name="Simakov O."/>
            <person name="Marletaz F."/>
            <person name="Yue J.X."/>
            <person name="O'Connell B."/>
            <person name="Jenkins J."/>
            <person name="Brandt A."/>
            <person name="Calef R."/>
            <person name="Tung C.H."/>
            <person name="Huang T.K."/>
            <person name="Schmutz J."/>
            <person name="Satoh N."/>
            <person name="Yu J.K."/>
            <person name="Putnam N.H."/>
            <person name="Green R.E."/>
            <person name="Rokhsar D.S."/>
        </authorList>
    </citation>
    <scope>NUCLEOTIDE SEQUENCE [LARGE SCALE GENOMIC DNA]</scope>
    <source>
        <strain evidence="2">S238N-H82</strain>
    </source>
</reference>